<name>A0A9N9AY66_9GLOM</name>
<sequence>MSEVLKCYDVLCGLDERLAELGDLLSLDHLLPLYFEDLLPLYFEDLLSLFLRSEVRDGCYGTSCVLSAVITCY</sequence>
<evidence type="ECO:0000313" key="2">
    <source>
        <dbReference type="Proteomes" id="UP000789508"/>
    </source>
</evidence>
<organism evidence="1 2">
    <name type="scientific">Ambispora leptoticha</name>
    <dbReference type="NCBI Taxonomy" id="144679"/>
    <lineage>
        <taxon>Eukaryota</taxon>
        <taxon>Fungi</taxon>
        <taxon>Fungi incertae sedis</taxon>
        <taxon>Mucoromycota</taxon>
        <taxon>Glomeromycotina</taxon>
        <taxon>Glomeromycetes</taxon>
        <taxon>Archaeosporales</taxon>
        <taxon>Ambisporaceae</taxon>
        <taxon>Ambispora</taxon>
    </lineage>
</organism>
<dbReference type="Proteomes" id="UP000789508">
    <property type="component" value="Unassembled WGS sequence"/>
</dbReference>
<evidence type="ECO:0000313" key="1">
    <source>
        <dbReference type="EMBL" id="CAG8543972.1"/>
    </source>
</evidence>
<gene>
    <name evidence="1" type="ORF">ALEPTO_LOCUS5549</name>
</gene>
<dbReference type="AlphaFoldDB" id="A0A9N9AY66"/>
<accession>A0A9N9AY66</accession>
<comment type="caution">
    <text evidence="1">The sequence shown here is derived from an EMBL/GenBank/DDBJ whole genome shotgun (WGS) entry which is preliminary data.</text>
</comment>
<dbReference type="EMBL" id="CAJVPS010001587">
    <property type="protein sequence ID" value="CAG8543972.1"/>
    <property type="molecule type" value="Genomic_DNA"/>
</dbReference>
<proteinExistence type="predicted"/>
<keyword evidence="2" id="KW-1185">Reference proteome</keyword>
<reference evidence="1" key="1">
    <citation type="submission" date="2021-06" db="EMBL/GenBank/DDBJ databases">
        <authorList>
            <person name="Kallberg Y."/>
            <person name="Tangrot J."/>
            <person name="Rosling A."/>
        </authorList>
    </citation>
    <scope>NUCLEOTIDE SEQUENCE</scope>
    <source>
        <strain evidence="1">FL130A</strain>
    </source>
</reference>
<protein>
    <submittedName>
        <fullName evidence="1">9571_t:CDS:1</fullName>
    </submittedName>
</protein>